<comment type="caution">
    <text evidence="11">The sequence shown here is derived from an EMBL/GenBank/DDBJ whole genome shotgun (WGS) entry which is preliminary data.</text>
</comment>
<evidence type="ECO:0000256" key="7">
    <source>
        <dbReference type="SAM" id="MobiDB-lite"/>
    </source>
</evidence>
<dbReference type="InterPro" id="IPR000742">
    <property type="entry name" value="EGF"/>
</dbReference>
<dbReference type="Gene3D" id="2.20.100.10">
    <property type="entry name" value="Thrombospondin type-1 (TSP1) repeat"/>
    <property type="match status" value="3"/>
</dbReference>
<keyword evidence="8" id="KW-1133">Transmembrane helix</keyword>
<keyword evidence="8" id="KW-0472">Membrane</keyword>
<dbReference type="SUPFAM" id="SSF82895">
    <property type="entry name" value="TSP-1 type 1 repeat"/>
    <property type="match status" value="3"/>
</dbReference>
<dbReference type="PROSITE" id="PS50092">
    <property type="entry name" value="TSP1"/>
    <property type="match status" value="3"/>
</dbReference>
<evidence type="ECO:0000256" key="1">
    <source>
        <dbReference type="ARBA" id="ARBA00004613"/>
    </source>
</evidence>
<keyword evidence="6" id="KW-0245">EGF-like domain</keyword>
<evidence type="ECO:0000313" key="11">
    <source>
        <dbReference type="EMBL" id="CAK0785336.1"/>
    </source>
</evidence>
<name>A0AAV1IEW3_9CHLO</name>
<feature type="chain" id="PRO_5043584037" description="EGF-like domain-containing protein" evidence="9">
    <location>
        <begin position="23"/>
        <end position="936"/>
    </location>
</feature>
<gene>
    <name evidence="11" type="ORF">CVIRNUC_008543</name>
</gene>
<evidence type="ECO:0000256" key="9">
    <source>
        <dbReference type="SAM" id="SignalP"/>
    </source>
</evidence>
<dbReference type="Pfam" id="PF19030">
    <property type="entry name" value="TSP1_ADAMTS"/>
    <property type="match status" value="4"/>
</dbReference>
<proteinExistence type="predicted"/>
<dbReference type="PANTHER" id="PTHR13723:SF281">
    <property type="entry name" value="PAPILIN"/>
    <property type="match status" value="1"/>
</dbReference>
<keyword evidence="3 9" id="KW-0732">Signal</keyword>
<evidence type="ECO:0000313" key="12">
    <source>
        <dbReference type="Proteomes" id="UP001314263"/>
    </source>
</evidence>
<comment type="subcellular location">
    <subcellularLocation>
        <location evidence="1">Secreted</location>
    </subcellularLocation>
</comment>
<feature type="compositionally biased region" description="Polar residues" evidence="7">
    <location>
        <begin position="893"/>
        <end position="908"/>
    </location>
</feature>
<evidence type="ECO:0000256" key="2">
    <source>
        <dbReference type="ARBA" id="ARBA00022525"/>
    </source>
</evidence>
<dbReference type="GO" id="GO:0004222">
    <property type="term" value="F:metalloendopeptidase activity"/>
    <property type="evidence" value="ECO:0007669"/>
    <property type="project" value="TreeGrafter"/>
</dbReference>
<evidence type="ECO:0000256" key="4">
    <source>
        <dbReference type="ARBA" id="ARBA00022737"/>
    </source>
</evidence>
<dbReference type="InterPro" id="IPR050439">
    <property type="entry name" value="ADAMTS_ADAMTS-like"/>
</dbReference>
<accession>A0AAV1IEW3</accession>
<dbReference type="Proteomes" id="UP001314263">
    <property type="component" value="Unassembled WGS sequence"/>
</dbReference>
<feature type="signal peptide" evidence="9">
    <location>
        <begin position="1"/>
        <end position="22"/>
    </location>
</feature>
<keyword evidence="5 6" id="KW-1015">Disulfide bond</keyword>
<keyword evidence="4" id="KW-0677">Repeat</keyword>
<evidence type="ECO:0000256" key="5">
    <source>
        <dbReference type="ARBA" id="ARBA00023157"/>
    </source>
</evidence>
<dbReference type="SMART" id="SM00209">
    <property type="entry name" value="TSP1"/>
    <property type="match status" value="4"/>
</dbReference>
<protein>
    <recommendedName>
        <fullName evidence="10">EGF-like domain-containing protein</fullName>
    </recommendedName>
</protein>
<comment type="caution">
    <text evidence="6">Lacks conserved residue(s) required for the propagation of feature annotation.</text>
</comment>
<feature type="transmembrane region" description="Helical" evidence="8">
    <location>
        <begin position="706"/>
        <end position="729"/>
    </location>
</feature>
<organism evidence="11 12">
    <name type="scientific">Coccomyxa viridis</name>
    <dbReference type="NCBI Taxonomy" id="1274662"/>
    <lineage>
        <taxon>Eukaryota</taxon>
        <taxon>Viridiplantae</taxon>
        <taxon>Chlorophyta</taxon>
        <taxon>core chlorophytes</taxon>
        <taxon>Trebouxiophyceae</taxon>
        <taxon>Trebouxiophyceae incertae sedis</taxon>
        <taxon>Coccomyxaceae</taxon>
        <taxon>Coccomyxa</taxon>
    </lineage>
</organism>
<dbReference type="AlphaFoldDB" id="A0AAV1IEW3"/>
<dbReference type="GO" id="GO:0005576">
    <property type="term" value="C:extracellular region"/>
    <property type="evidence" value="ECO:0007669"/>
    <property type="project" value="UniProtKB-SubCell"/>
</dbReference>
<evidence type="ECO:0000256" key="3">
    <source>
        <dbReference type="ARBA" id="ARBA00022729"/>
    </source>
</evidence>
<feature type="disulfide bond" evidence="6">
    <location>
        <begin position="661"/>
        <end position="670"/>
    </location>
</feature>
<dbReference type="PANTHER" id="PTHR13723">
    <property type="entry name" value="ADAMTS A DISINTEGRIN AND METALLOPROTEASE WITH THROMBOSPONDIN MOTIFS PROTEASE"/>
    <property type="match status" value="1"/>
</dbReference>
<feature type="region of interest" description="Disordered" evidence="7">
    <location>
        <begin position="820"/>
        <end position="852"/>
    </location>
</feature>
<keyword evidence="12" id="KW-1185">Reference proteome</keyword>
<evidence type="ECO:0000256" key="6">
    <source>
        <dbReference type="PROSITE-ProRule" id="PRU00076"/>
    </source>
</evidence>
<keyword evidence="8" id="KW-0812">Transmembrane</keyword>
<dbReference type="PRINTS" id="PR01857">
    <property type="entry name" value="ADAMTSFAMILY"/>
</dbReference>
<dbReference type="InterPro" id="IPR000884">
    <property type="entry name" value="TSP1_rpt"/>
</dbReference>
<feature type="compositionally biased region" description="Basic and acidic residues" evidence="7">
    <location>
        <begin position="833"/>
        <end position="843"/>
    </location>
</feature>
<dbReference type="InterPro" id="IPR002049">
    <property type="entry name" value="LE_dom"/>
</dbReference>
<dbReference type="EMBL" id="CAUYUE010000012">
    <property type="protein sequence ID" value="CAK0785336.1"/>
    <property type="molecule type" value="Genomic_DNA"/>
</dbReference>
<dbReference type="InterPro" id="IPR013273">
    <property type="entry name" value="ADAMTS/ADAMTS-like"/>
</dbReference>
<dbReference type="PROSITE" id="PS01186">
    <property type="entry name" value="EGF_2"/>
    <property type="match status" value="1"/>
</dbReference>
<dbReference type="GO" id="GO:0030198">
    <property type="term" value="P:extracellular matrix organization"/>
    <property type="evidence" value="ECO:0007669"/>
    <property type="project" value="InterPro"/>
</dbReference>
<dbReference type="Gene3D" id="2.10.25.10">
    <property type="entry name" value="Laminin"/>
    <property type="match status" value="1"/>
</dbReference>
<feature type="domain" description="EGF-like" evidence="10">
    <location>
        <begin position="633"/>
        <end position="671"/>
    </location>
</feature>
<evidence type="ECO:0000256" key="8">
    <source>
        <dbReference type="SAM" id="Phobius"/>
    </source>
</evidence>
<dbReference type="PROSITE" id="PS50026">
    <property type="entry name" value="EGF_3"/>
    <property type="match status" value="1"/>
</dbReference>
<dbReference type="FunFam" id="2.20.100.10:FF:000005">
    <property type="entry name" value="ADAM metallopeptidase with thrombospondin type 1 motif 9"/>
    <property type="match status" value="2"/>
</dbReference>
<reference evidence="11 12" key="1">
    <citation type="submission" date="2023-10" db="EMBL/GenBank/DDBJ databases">
        <authorList>
            <person name="Maclean D."/>
            <person name="Macfadyen A."/>
        </authorList>
    </citation>
    <scope>NUCLEOTIDE SEQUENCE [LARGE SCALE GENOMIC DNA]</scope>
</reference>
<dbReference type="PROSITE" id="PS01248">
    <property type="entry name" value="EGF_LAM_1"/>
    <property type="match status" value="1"/>
</dbReference>
<dbReference type="Pfam" id="PF23106">
    <property type="entry name" value="EGF_Teneurin"/>
    <property type="match status" value="1"/>
</dbReference>
<dbReference type="GO" id="GO:0031012">
    <property type="term" value="C:extracellular matrix"/>
    <property type="evidence" value="ECO:0007669"/>
    <property type="project" value="TreeGrafter"/>
</dbReference>
<dbReference type="InterPro" id="IPR036383">
    <property type="entry name" value="TSP1_rpt_sf"/>
</dbReference>
<dbReference type="GO" id="GO:0006508">
    <property type="term" value="P:proteolysis"/>
    <property type="evidence" value="ECO:0007669"/>
    <property type="project" value="TreeGrafter"/>
</dbReference>
<dbReference type="PROSITE" id="PS00022">
    <property type="entry name" value="EGF_1"/>
    <property type="match status" value="2"/>
</dbReference>
<evidence type="ECO:0000259" key="10">
    <source>
        <dbReference type="PROSITE" id="PS50026"/>
    </source>
</evidence>
<feature type="region of interest" description="Disordered" evidence="7">
    <location>
        <begin position="882"/>
        <end position="915"/>
    </location>
</feature>
<keyword evidence="2" id="KW-0964">Secreted</keyword>
<sequence length="936" mass="96648">MKVLTVTIGMLIFAQMTDCARALPISDFETYEQSTETDLWSSRTLLQQGICPETEYYCGPGDAFEEEVHDALNQPSNCSYDQDIELWFCGEFVITDSAYQLHKKYNATCLAACVDSSAALSLPTQYYWAVSDWGTCSATCDGGVQTRTVSCMNSIDGSQAGNLLCPASSQPGNRQPCNEFACEVLNRKLQLSFTAWGECGAACGAGYNDRTAICADADGIPVDVSACSTYTGPQLSGSCQGPSCSQAHFQVGAWSPCNDTCDGGVETRSVACVDAKLQPAPASACLGLTAPAASRACNTAPCVGHTWQVGQWGNCSQSCGGGIRERSVQCVTQFQQPAPDNTSCVGVQPPDQLQCNVLPCNFCSQTNCAGQGVCKGGVCVCQPGYRGAYCEIPPACSGILDQDGNCCATGIVSQNGTCCAQGAALDRHSACCAGGSLDACGACGGPARAVDVQNVCCASGELDGDGYCCQSGLVDECGVCDGQSTACALLAVLDVQVSQAASYLSLGTYAFATTMEGFVSSALAINASHIQISDLVVEPGTSISQSSASVKLRVALTATPAASGSAPMDLRAAQATRQLQDAVGQTSGNQLLVLQDVPRVQRTAICGNQVCEPGERTIAGPNNLGCPSDCAFPLVACPAPAGGDPCSDHGWCASAFGACQCWFGYTGDHCSQCAEGYIRSGSVCTRYVRANLPLLDLSSKAGLDSVLGIGIALIVLALLLMCIMAIILIRMRRKAKGKRIKKGKGMASRESSIKALRADASSRSLGASALNLVAHGPVAAERRARKDEAGSDALASVARSAASMRQVNAGVRPAIAALKAGAPTAPGSTHSQSRPDFRIEDTAGRSGSAPTLEDAIRAEGGRESPSGFAARQQLDREGSGAALLGGREHGASTAPQKALSSAGSTQGPVSWPLLDDAKAKKSQALENALGKEGRVL</sequence>